<dbReference type="RefSeq" id="WP_135661033.1">
    <property type="nucleotide sequence ID" value="NZ_SRMQ01000016.1"/>
</dbReference>
<dbReference type="OrthoDB" id="2942871at2"/>
<evidence type="ECO:0000313" key="2">
    <source>
        <dbReference type="Proteomes" id="UP000297714"/>
    </source>
</evidence>
<dbReference type="AlphaFoldDB" id="A0A4Z0XYA7"/>
<gene>
    <name evidence="1" type="ORF">CAGA_23660</name>
</gene>
<comment type="caution">
    <text evidence="1">The sequence shown here is derived from an EMBL/GenBank/DDBJ whole genome shotgun (WGS) entry which is preliminary data.</text>
</comment>
<evidence type="ECO:0000313" key="1">
    <source>
        <dbReference type="EMBL" id="TGJ75487.1"/>
    </source>
</evidence>
<proteinExistence type="predicted"/>
<dbReference type="Proteomes" id="UP000297714">
    <property type="component" value="Unassembled WGS sequence"/>
</dbReference>
<reference evidence="1 2" key="1">
    <citation type="submission" date="2019-04" db="EMBL/GenBank/DDBJ databases">
        <authorList>
            <person name="Poehlein A."/>
            <person name="Bengelsdorf F.R."/>
            <person name="Duerre P."/>
            <person name="Daniel R."/>
        </authorList>
    </citation>
    <scope>NUCLEOTIDE SEQUENCE [LARGE SCALE GENOMIC DNA]</scope>
    <source>
        <strain evidence="1 2">BS-1</strain>
    </source>
</reference>
<organism evidence="1 2">
    <name type="scientific">Caproiciproducens galactitolivorans</name>
    <dbReference type="NCBI Taxonomy" id="642589"/>
    <lineage>
        <taxon>Bacteria</taxon>
        <taxon>Bacillati</taxon>
        <taxon>Bacillota</taxon>
        <taxon>Clostridia</taxon>
        <taxon>Eubacteriales</taxon>
        <taxon>Acutalibacteraceae</taxon>
        <taxon>Caproiciproducens</taxon>
    </lineage>
</organism>
<sequence>MTNPFERLWHDTMDIYRYNDDGSLPEAPTYSGIKCHYSMGTVQPVGTDSAPTMQSTNKLFCAPDVGIKSGDYVEVTQRNGAKVNLTVGEGFSYTYNQEFSVARTDTA</sequence>
<dbReference type="EMBL" id="SRMQ01000016">
    <property type="protein sequence ID" value="TGJ75487.1"/>
    <property type="molecule type" value="Genomic_DNA"/>
</dbReference>
<protein>
    <submittedName>
        <fullName evidence="1">Uncharacterized protein</fullName>
    </submittedName>
</protein>
<accession>A0A4Z0XYA7</accession>
<name>A0A4Z0XYA7_9FIRM</name>
<keyword evidence="2" id="KW-1185">Reference proteome</keyword>